<dbReference type="InterPro" id="IPR058163">
    <property type="entry name" value="LysR-type_TF_proteobact-type"/>
</dbReference>
<protein>
    <submittedName>
        <fullName evidence="6">LysR substrate binding domain protein</fullName>
    </submittedName>
</protein>
<evidence type="ECO:0000256" key="3">
    <source>
        <dbReference type="ARBA" id="ARBA00023125"/>
    </source>
</evidence>
<dbReference type="Pfam" id="PF00126">
    <property type="entry name" value="HTH_1"/>
    <property type="match status" value="1"/>
</dbReference>
<dbReference type="InterPro" id="IPR036390">
    <property type="entry name" value="WH_DNA-bd_sf"/>
</dbReference>
<dbReference type="Proteomes" id="UP000004956">
    <property type="component" value="Unassembled WGS sequence"/>
</dbReference>
<sequence length="328" mass="36018">MSRIDDLNAWRAFVVFAKAGTLSGAAKVLDVEVSSVSRAIAALEKSLGCELIRHAARPLTLTDAGKTALKRIEPILRAHESLVESLMEDAKALEGRIRLSSAPGFASRRLAGILERFYAVHPGITIEILSGLQAADVQKGLCEVATLTGMPTLPGLVCMSRGRNVYLPVASPGYVRRHGMPVSPDQLRAHTGFIYAGPVRAETKELFRGGRREAVQFGQAIRSTDILAIRDALLKDMGVAVDMPLVQIHEDLLDGRLVPILPGWFRPPVECFIAAGRAAWHMRRVRVFFEWYARAMQEVFASYEAKVSAIVGLPHDEVAVDRNEIFRT</sequence>
<keyword evidence="3" id="KW-0238">DNA-binding</keyword>
<dbReference type="InterPro" id="IPR005119">
    <property type="entry name" value="LysR_subst-bd"/>
</dbReference>
<dbReference type="InterPro" id="IPR000847">
    <property type="entry name" value="LysR_HTH_N"/>
</dbReference>
<evidence type="ECO:0000256" key="2">
    <source>
        <dbReference type="ARBA" id="ARBA00023015"/>
    </source>
</evidence>
<dbReference type="GO" id="GO:0006351">
    <property type="term" value="P:DNA-templated transcription"/>
    <property type="evidence" value="ECO:0007669"/>
    <property type="project" value="TreeGrafter"/>
</dbReference>
<dbReference type="SUPFAM" id="SSF53850">
    <property type="entry name" value="Periplasmic binding protein-like II"/>
    <property type="match status" value="1"/>
</dbReference>
<dbReference type="PANTHER" id="PTHR30537">
    <property type="entry name" value="HTH-TYPE TRANSCRIPTIONAL REGULATOR"/>
    <property type="match status" value="1"/>
</dbReference>
<comment type="caution">
    <text evidence="6">The sequence shown here is derived from an EMBL/GenBank/DDBJ whole genome shotgun (WGS) entry which is preliminary data.</text>
</comment>
<dbReference type="OrthoDB" id="8885940at2"/>
<evidence type="ECO:0000259" key="5">
    <source>
        <dbReference type="PROSITE" id="PS50931"/>
    </source>
</evidence>
<keyword evidence="4" id="KW-0804">Transcription</keyword>
<dbReference type="Gene3D" id="1.10.10.10">
    <property type="entry name" value="Winged helix-like DNA-binding domain superfamily/Winged helix DNA-binding domain"/>
    <property type="match status" value="1"/>
</dbReference>
<dbReference type="GO" id="GO:0043565">
    <property type="term" value="F:sequence-specific DNA binding"/>
    <property type="evidence" value="ECO:0007669"/>
    <property type="project" value="TreeGrafter"/>
</dbReference>
<gene>
    <name evidence="6" type="ORF">HMPREF9440_01658</name>
</gene>
<dbReference type="GO" id="GO:0003700">
    <property type="term" value="F:DNA-binding transcription factor activity"/>
    <property type="evidence" value="ECO:0007669"/>
    <property type="project" value="InterPro"/>
</dbReference>
<dbReference type="SUPFAM" id="SSF46785">
    <property type="entry name" value="Winged helix' DNA-binding domain"/>
    <property type="match status" value="1"/>
</dbReference>
<name>H3KFY6_9BURK</name>
<evidence type="ECO:0000313" key="6">
    <source>
        <dbReference type="EMBL" id="EHY30977.1"/>
    </source>
</evidence>
<reference evidence="6 7" key="1">
    <citation type="submission" date="2011-11" db="EMBL/GenBank/DDBJ databases">
        <authorList>
            <person name="Weinstock G."/>
            <person name="Sodergren E."/>
            <person name="Clifton S."/>
            <person name="Fulton L."/>
            <person name="Fulton B."/>
            <person name="Courtney L."/>
            <person name="Fronick C."/>
            <person name="Harrison M."/>
            <person name="Strong C."/>
            <person name="Farmer C."/>
            <person name="Delahaunty K."/>
            <person name="Markovic C."/>
            <person name="Hall O."/>
            <person name="Minx P."/>
            <person name="Tomlinson C."/>
            <person name="Mitreva M."/>
            <person name="Hou S."/>
            <person name="Chen J."/>
            <person name="Wollam A."/>
            <person name="Pepin K.H."/>
            <person name="Johnson M."/>
            <person name="Bhonagiri V."/>
            <person name="Zhang X."/>
            <person name="Suruliraj S."/>
            <person name="Warren W."/>
            <person name="Chinwalla A."/>
            <person name="Mardis E.R."/>
            <person name="Wilson R.K."/>
        </authorList>
    </citation>
    <scope>NUCLEOTIDE SEQUENCE [LARGE SCALE GENOMIC DNA]</scope>
    <source>
        <strain evidence="6 7">YIT 11816</strain>
    </source>
</reference>
<dbReference type="Gene3D" id="3.40.190.290">
    <property type="match status" value="1"/>
</dbReference>
<dbReference type="HOGENOM" id="CLU_039613_16_2_4"/>
<dbReference type="STRING" id="762967.HMPREF9440_01658"/>
<organism evidence="6 7">
    <name type="scientific">Sutterella parvirubra YIT 11816</name>
    <dbReference type="NCBI Taxonomy" id="762967"/>
    <lineage>
        <taxon>Bacteria</taxon>
        <taxon>Pseudomonadati</taxon>
        <taxon>Pseudomonadota</taxon>
        <taxon>Betaproteobacteria</taxon>
        <taxon>Burkholderiales</taxon>
        <taxon>Sutterellaceae</taxon>
        <taxon>Sutterella</taxon>
    </lineage>
</organism>
<evidence type="ECO:0000256" key="1">
    <source>
        <dbReference type="ARBA" id="ARBA00009437"/>
    </source>
</evidence>
<keyword evidence="2" id="KW-0805">Transcription regulation</keyword>
<dbReference type="InterPro" id="IPR036388">
    <property type="entry name" value="WH-like_DNA-bd_sf"/>
</dbReference>
<dbReference type="PATRIC" id="fig|762967.3.peg.1303"/>
<dbReference type="RefSeq" id="WP_008542711.1">
    <property type="nucleotide sequence ID" value="NZ_JH604985.1"/>
</dbReference>
<keyword evidence="7" id="KW-1185">Reference proteome</keyword>
<dbReference type="AlphaFoldDB" id="H3KFY6"/>
<dbReference type="PANTHER" id="PTHR30537:SF3">
    <property type="entry name" value="TRANSCRIPTIONAL REGULATORY PROTEIN"/>
    <property type="match status" value="1"/>
</dbReference>
<dbReference type="Pfam" id="PF03466">
    <property type="entry name" value="LysR_substrate"/>
    <property type="match status" value="1"/>
</dbReference>
<dbReference type="EMBL" id="AFBQ01000251">
    <property type="protein sequence ID" value="EHY30977.1"/>
    <property type="molecule type" value="Genomic_DNA"/>
</dbReference>
<evidence type="ECO:0000256" key="4">
    <source>
        <dbReference type="ARBA" id="ARBA00023163"/>
    </source>
</evidence>
<dbReference type="PROSITE" id="PS50931">
    <property type="entry name" value="HTH_LYSR"/>
    <property type="match status" value="1"/>
</dbReference>
<feature type="domain" description="HTH lysR-type" evidence="5">
    <location>
        <begin position="5"/>
        <end position="62"/>
    </location>
</feature>
<proteinExistence type="inferred from homology"/>
<evidence type="ECO:0000313" key="7">
    <source>
        <dbReference type="Proteomes" id="UP000004956"/>
    </source>
</evidence>
<accession>H3KFY6</accession>
<comment type="similarity">
    <text evidence="1">Belongs to the LysR transcriptional regulatory family.</text>
</comment>